<accession>A0A259TZK9</accession>
<evidence type="ECO:0000313" key="1">
    <source>
        <dbReference type="EMBL" id="OZC03130.1"/>
    </source>
</evidence>
<reference evidence="1 2" key="1">
    <citation type="submission" date="2016-11" db="EMBL/GenBank/DDBJ databases">
        <title>Study of marine rhodopsin-containing bacteria.</title>
        <authorList>
            <person name="Yoshizawa S."/>
            <person name="Kumagai Y."/>
            <person name="Kogure K."/>
        </authorList>
    </citation>
    <scope>NUCLEOTIDE SEQUENCE [LARGE SCALE GENOMIC DNA]</scope>
    <source>
        <strain evidence="1 2">SG-29</strain>
    </source>
</reference>
<sequence>MPASLPLADSPLRAAERTLRKPSTAVWLQSVRVRTNRFDESLAFYGSLLGLSLRTVRVHPVSSELSAQMTDAEGNDVLELVETEAEQASGGHELAFGMPRRTWHLLRARLDTQKWPYETAGDCLYLSDADGTSLRIESLGTLGYA</sequence>
<evidence type="ECO:0008006" key="3">
    <source>
        <dbReference type="Google" id="ProtNLM"/>
    </source>
</evidence>
<keyword evidence="2" id="KW-1185">Reference proteome</keyword>
<dbReference type="Proteomes" id="UP000216446">
    <property type="component" value="Unassembled WGS sequence"/>
</dbReference>
<dbReference type="AlphaFoldDB" id="A0A259TZK9"/>
<comment type="caution">
    <text evidence="1">The sequence shown here is derived from an EMBL/GenBank/DDBJ whole genome shotgun (WGS) entry which is preliminary data.</text>
</comment>
<dbReference type="OrthoDB" id="1524375at2"/>
<dbReference type="Gene3D" id="3.10.180.10">
    <property type="entry name" value="2,3-Dihydroxybiphenyl 1,2-Dioxygenase, domain 1"/>
    <property type="match status" value="1"/>
</dbReference>
<protein>
    <recommendedName>
        <fullName evidence="3">VOC domain-containing protein</fullName>
    </recommendedName>
</protein>
<proteinExistence type="predicted"/>
<dbReference type="RefSeq" id="WP_094548160.1">
    <property type="nucleotide sequence ID" value="NZ_MQWB01000001.1"/>
</dbReference>
<gene>
    <name evidence="1" type="ORF">BSZ36_09185</name>
</gene>
<dbReference type="InParanoid" id="A0A259TZK9"/>
<name>A0A259TZK9_9BACT</name>
<dbReference type="EMBL" id="MQWB01000001">
    <property type="protein sequence ID" value="OZC03130.1"/>
    <property type="molecule type" value="Genomic_DNA"/>
</dbReference>
<organism evidence="1 2">
    <name type="scientific">Rubricoccus marinus</name>
    <dbReference type="NCBI Taxonomy" id="716817"/>
    <lineage>
        <taxon>Bacteria</taxon>
        <taxon>Pseudomonadati</taxon>
        <taxon>Rhodothermota</taxon>
        <taxon>Rhodothermia</taxon>
        <taxon>Rhodothermales</taxon>
        <taxon>Rubricoccaceae</taxon>
        <taxon>Rubricoccus</taxon>
    </lineage>
</organism>
<dbReference type="InterPro" id="IPR029068">
    <property type="entry name" value="Glyas_Bleomycin-R_OHBP_Dase"/>
</dbReference>
<evidence type="ECO:0000313" key="2">
    <source>
        <dbReference type="Proteomes" id="UP000216446"/>
    </source>
</evidence>
<dbReference type="SUPFAM" id="SSF54593">
    <property type="entry name" value="Glyoxalase/Bleomycin resistance protein/Dihydroxybiphenyl dioxygenase"/>
    <property type="match status" value="1"/>
</dbReference>